<feature type="domain" description="Peptidase family M23 N-terminal" evidence="3">
    <location>
        <begin position="33"/>
        <end position="102"/>
    </location>
</feature>
<sequence length="280" mass="29984">MMLRKTLSLTALLCLICGSVLANAPSLPREARVPGGVAFVEIPGDKAPARVMFGDYQVAVIRQDNRWVAVVGIPLATKPGPQTLVVYSGTDRKEATFNVTDKQYRTQKLTIKNQRQVDPNPDDLKRIQQEQQRSDAALSKFTPGADVPGLSLLSPVPGVRSDSYGSRRIFNGQPRNPHSGMDIAAATGTPIVAPAAGKVVEAGDFFFNGNTLYIDHGYGLVTMYCHLSSIAVKVGDEVKAGQLIGKVGATGRVTGAHLHWGVALNRAMVDPGLFLEPQTP</sequence>
<keyword evidence="1" id="KW-0732">Signal</keyword>
<dbReference type="AlphaFoldDB" id="A0A841HXA6"/>
<evidence type="ECO:0000256" key="1">
    <source>
        <dbReference type="SAM" id="SignalP"/>
    </source>
</evidence>
<proteinExistence type="predicted"/>
<dbReference type="Pfam" id="PF18421">
    <property type="entry name" value="Peptidase_M23_N"/>
    <property type="match status" value="1"/>
</dbReference>
<dbReference type="InterPro" id="IPR011055">
    <property type="entry name" value="Dup_hybrid_motif"/>
</dbReference>
<dbReference type="PANTHER" id="PTHR21666:SF285">
    <property type="entry name" value="M23 FAMILY METALLOPEPTIDASE"/>
    <property type="match status" value="1"/>
</dbReference>
<dbReference type="CDD" id="cd12797">
    <property type="entry name" value="M23_peptidase"/>
    <property type="match status" value="1"/>
</dbReference>
<dbReference type="GO" id="GO:0004222">
    <property type="term" value="F:metalloendopeptidase activity"/>
    <property type="evidence" value="ECO:0007669"/>
    <property type="project" value="TreeGrafter"/>
</dbReference>
<gene>
    <name evidence="4" type="ORF">HNQ60_005460</name>
</gene>
<dbReference type="FunFam" id="2.70.70.10:FF:000019">
    <property type="entry name" value="M23 family peptidase"/>
    <property type="match status" value="1"/>
</dbReference>
<dbReference type="Pfam" id="PF01551">
    <property type="entry name" value="Peptidase_M23"/>
    <property type="match status" value="1"/>
</dbReference>
<protein>
    <submittedName>
        <fullName evidence="4">Murein DD-endopeptidase MepM/ murein hydrolase activator NlpD</fullName>
    </submittedName>
</protein>
<dbReference type="InterPro" id="IPR050570">
    <property type="entry name" value="Cell_wall_metabolism_enzyme"/>
</dbReference>
<dbReference type="Gene3D" id="2.60.40.1590">
    <property type="entry name" value="Peptidoglycan hydrolase domains"/>
    <property type="match status" value="1"/>
</dbReference>
<accession>A0A841HXA6</accession>
<feature type="domain" description="M23ase beta-sheet core" evidence="2">
    <location>
        <begin position="177"/>
        <end position="271"/>
    </location>
</feature>
<keyword evidence="5" id="KW-1185">Reference proteome</keyword>
<comment type="caution">
    <text evidence="4">The sequence shown here is derived from an EMBL/GenBank/DDBJ whole genome shotgun (WGS) entry which is preliminary data.</text>
</comment>
<reference evidence="4 5" key="1">
    <citation type="submission" date="2020-08" db="EMBL/GenBank/DDBJ databases">
        <title>Genomic Encyclopedia of Type Strains, Phase IV (KMG-IV): sequencing the most valuable type-strain genomes for metagenomic binning, comparative biology and taxonomic classification.</title>
        <authorList>
            <person name="Goeker M."/>
        </authorList>
    </citation>
    <scope>NUCLEOTIDE SEQUENCE [LARGE SCALE GENOMIC DNA]</scope>
    <source>
        <strain evidence="4 5">DSM 26723</strain>
    </source>
</reference>
<dbReference type="PANTHER" id="PTHR21666">
    <property type="entry name" value="PEPTIDASE-RELATED"/>
    <property type="match status" value="1"/>
</dbReference>
<organism evidence="4 5">
    <name type="scientific">Povalibacter uvarum</name>
    <dbReference type="NCBI Taxonomy" id="732238"/>
    <lineage>
        <taxon>Bacteria</taxon>
        <taxon>Pseudomonadati</taxon>
        <taxon>Pseudomonadota</taxon>
        <taxon>Gammaproteobacteria</taxon>
        <taxon>Steroidobacterales</taxon>
        <taxon>Steroidobacteraceae</taxon>
        <taxon>Povalibacter</taxon>
    </lineage>
</organism>
<keyword evidence="4" id="KW-0378">Hydrolase</keyword>
<dbReference type="EMBL" id="JACHHZ010000008">
    <property type="protein sequence ID" value="MBB6096538.1"/>
    <property type="molecule type" value="Genomic_DNA"/>
</dbReference>
<name>A0A841HXA6_9GAMM</name>
<feature type="chain" id="PRO_5033022174" evidence="1">
    <location>
        <begin position="23"/>
        <end position="280"/>
    </location>
</feature>
<feature type="signal peptide" evidence="1">
    <location>
        <begin position="1"/>
        <end position="22"/>
    </location>
</feature>
<evidence type="ECO:0000313" key="4">
    <source>
        <dbReference type="EMBL" id="MBB6096538.1"/>
    </source>
</evidence>
<evidence type="ECO:0000259" key="2">
    <source>
        <dbReference type="Pfam" id="PF01551"/>
    </source>
</evidence>
<dbReference type="InterPro" id="IPR016047">
    <property type="entry name" value="M23ase_b-sheet_dom"/>
</dbReference>
<dbReference type="InterPro" id="IPR040487">
    <property type="entry name" value="Peptidase_M23_N"/>
</dbReference>
<dbReference type="Proteomes" id="UP000588068">
    <property type="component" value="Unassembled WGS sequence"/>
</dbReference>
<evidence type="ECO:0000259" key="3">
    <source>
        <dbReference type="Pfam" id="PF18421"/>
    </source>
</evidence>
<evidence type="ECO:0000313" key="5">
    <source>
        <dbReference type="Proteomes" id="UP000588068"/>
    </source>
</evidence>
<dbReference type="SUPFAM" id="SSF51261">
    <property type="entry name" value="Duplicated hybrid motif"/>
    <property type="match status" value="1"/>
</dbReference>
<dbReference type="Gene3D" id="2.70.70.10">
    <property type="entry name" value="Glucose Permease (Domain IIA)"/>
    <property type="match status" value="1"/>
</dbReference>